<evidence type="ECO:0000256" key="5">
    <source>
        <dbReference type="ARBA" id="ARBA00023136"/>
    </source>
</evidence>
<keyword evidence="3 6" id="KW-0812">Transmembrane</keyword>
<evidence type="ECO:0000313" key="8">
    <source>
        <dbReference type="Proteomes" id="UP000474757"/>
    </source>
</evidence>
<keyword evidence="5 6" id="KW-0472">Membrane</keyword>
<evidence type="ECO:0000256" key="4">
    <source>
        <dbReference type="ARBA" id="ARBA00022989"/>
    </source>
</evidence>
<protein>
    <submittedName>
        <fullName evidence="7">Branched-chain amino acid ABC transporter permease</fullName>
    </submittedName>
</protein>
<dbReference type="Proteomes" id="UP000474757">
    <property type="component" value="Unassembled WGS sequence"/>
</dbReference>
<feature type="transmembrane region" description="Helical" evidence="6">
    <location>
        <begin position="79"/>
        <end position="98"/>
    </location>
</feature>
<organism evidence="7 8">
    <name type="scientific">Pseudoroseicyclus tamaricis</name>
    <dbReference type="NCBI Taxonomy" id="2705421"/>
    <lineage>
        <taxon>Bacteria</taxon>
        <taxon>Pseudomonadati</taxon>
        <taxon>Pseudomonadota</taxon>
        <taxon>Alphaproteobacteria</taxon>
        <taxon>Rhodobacterales</taxon>
        <taxon>Paracoccaceae</taxon>
        <taxon>Pseudoroseicyclus</taxon>
    </lineage>
</organism>
<evidence type="ECO:0000313" key="7">
    <source>
        <dbReference type="EMBL" id="NDV02827.1"/>
    </source>
</evidence>
<dbReference type="CDD" id="cd06581">
    <property type="entry name" value="TM_PBP1_LivM_like"/>
    <property type="match status" value="1"/>
</dbReference>
<name>A0A6B2JWE8_9RHOB</name>
<dbReference type="GO" id="GO:0005886">
    <property type="term" value="C:plasma membrane"/>
    <property type="evidence" value="ECO:0007669"/>
    <property type="project" value="UniProtKB-SubCell"/>
</dbReference>
<dbReference type="EMBL" id="JAAGAB010000004">
    <property type="protein sequence ID" value="NDV02827.1"/>
    <property type="molecule type" value="Genomic_DNA"/>
</dbReference>
<reference evidence="7 8" key="1">
    <citation type="submission" date="2020-02" db="EMBL/GenBank/DDBJ databases">
        <title>Pseudoroseicyclus tamarix, sp. nov., isolated from offshore sediment of a Tamarix chinensis forest.</title>
        <authorList>
            <person name="Gai Y."/>
        </authorList>
    </citation>
    <scope>NUCLEOTIDE SEQUENCE [LARGE SCALE GENOMIC DNA]</scope>
    <source>
        <strain evidence="7 8">CLL3-39</strain>
    </source>
</reference>
<feature type="transmembrane region" description="Helical" evidence="6">
    <location>
        <begin position="163"/>
        <end position="183"/>
    </location>
</feature>
<feature type="transmembrane region" description="Helical" evidence="6">
    <location>
        <begin position="29"/>
        <end position="48"/>
    </location>
</feature>
<comment type="caution">
    <text evidence="7">The sequence shown here is derived from an EMBL/GenBank/DDBJ whole genome shotgun (WGS) entry which is preliminary data.</text>
</comment>
<dbReference type="InterPro" id="IPR043428">
    <property type="entry name" value="LivM-like"/>
</dbReference>
<feature type="transmembrane region" description="Helical" evidence="6">
    <location>
        <begin position="55"/>
        <end position="73"/>
    </location>
</feature>
<feature type="transmembrane region" description="Helical" evidence="6">
    <location>
        <begin position="252"/>
        <end position="277"/>
    </location>
</feature>
<dbReference type="GO" id="GO:0015658">
    <property type="term" value="F:branched-chain amino acid transmembrane transporter activity"/>
    <property type="evidence" value="ECO:0007669"/>
    <property type="project" value="InterPro"/>
</dbReference>
<keyword evidence="8" id="KW-1185">Reference proteome</keyword>
<dbReference type="Pfam" id="PF02653">
    <property type="entry name" value="BPD_transp_2"/>
    <property type="match status" value="1"/>
</dbReference>
<feature type="transmembrane region" description="Helical" evidence="6">
    <location>
        <begin position="213"/>
        <end position="232"/>
    </location>
</feature>
<sequence>MVVFALLIIGLIAAPAFVGRSQIRDMMQIMLLIGLAQCWNLLAGYGGLISVGQQAFVGLGAYFMFYCIIYVGMDPLVAVLAATVGGAIISVPIGLLTFRMQGAYFAVMTWVVAEVFRILASIYPGLGGGTGTGLPRSATSEMFGIEATATLFDMRSSTSREVVIYWAMLLAMLVVVIGAYYMLRSSRGLALMAIKDDEVAAESVGVDITRSKFIVYVFAGAGAALFGALYHLQKGTIDPNSAFSVIDWTAYVIFIVVIGGLGTIMGPIVGAIVFVLLETFLADFGPWYLMFLGALAIVMMLFAPQGLWGIFTERTGIELFPTRRRLLRDGKERP</sequence>
<dbReference type="PANTHER" id="PTHR30482">
    <property type="entry name" value="HIGH-AFFINITY BRANCHED-CHAIN AMINO ACID TRANSPORT SYSTEM PERMEASE"/>
    <property type="match status" value="1"/>
</dbReference>
<dbReference type="PANTHER" id="PTHR30482:SF17">
    <property type="entry name" value="ABC TRANSPORTER ATP-BINDING PROTEIN"/>
    <property type="match status" value="1"/>
</dbReference>
<comment type="subcellular location">
    <subcellularLocation>
        <location evidence="1">Cell membrane</location>
        <topology evidence="1">Multi-pass membrane protein</topology>
    </subcellularLocation>
</comment>
<gene>
    <name evidence="7" type="ORF">GZA08_17830</name>
</gene>
<evidence type="ECO:0000256" key="6">
    <source>
        <dbReference type="SAM" id="Phobius"/>
    </source>
</evidence>
<keyword evidence="2" id="KW-1003">Cell membrane</keyword>
<proteinExistence type="predicted"/>
<accession>A0A6B2JWE8</accession>
<evidence type="ECO:0000256" key="3">
    <source>
        <dbReference type="ARBA" id="ARBA00022692"/>
    </source>
</evidence>
<dbReference type="AlphaFoldDB" id="A0A6B2JWE8"/>
<evidence type="ECO:0000256" key="1">
    <source>
        <dbReference type="ARBA" id="ARBA00004651"/>
    </source>
</evidence>
<evidence type="ECO:0000256" key="2">
    <source>
        <dbReference type="ARBA" id="ARBA00022475"/>
    </source>
</evidence>
<dbReference type="InterPro" id="IPR001851">
    <property type="entry name" value="ABC_transp_permease"/>
</dbReference>
<keyword evidence="4 6" id="KW-1133">Transmembrane helix</keyword>
<feature type="transmembrane region" description="Helical" evidence="6">
    <location>
        <begin position="289"/>
        <end position="311"/>
    </location>
</feature>